<keyword evidence="2" id="KW-1185">Reference proteome</keyword>
<accession>A0A812SRE8</accession>
<sequence length="603" mass="65269">MGLVRGLAGDVAKPAKPFLISADMFDSTVKRKAVMQFDASAAQTVPAQTIPAMLPNVVLQTARATVSQPTAASPMPFPGLPVPVTTAMTSVFPALPGTVGAVGSPTAQAFPGAVTQSCSPKTSQTVGAYPLSSSSLTSPIATSLPSGGKAQAISWMPGTPITTSVQRLQPVRLLAPTVIWQTRPTSISDMSATARAGHDISPKAWQAASDPQSLDGLEGVEQRLPESEGRIDRIMRTSSACLPSRVRLAARSRTVHPRRLLRRPRRSRSAAVSWHDHATPSVAHPWDVYIQNCLAGQFAEKSSSPLRAQHGTSEVLVWHCKHPHGLFSMFSLALGHMETCEKTGTALIVDWSSEELLYRGPPEEPNVWNAFFCQPAELKMSPQALRSALCAGRYKETSSQRVVYGKYKGVIQDYGGIPQQQAAQGRALCKRNLLLRPRFQRKLQDAIDSLPSGRRLAVHIRRSDKACEAAANFELSDEGLKQRIIQQCAAWCMDGVLLCTDDASLKQRLTDALEPAGLSVSTYNSTLPSDNSKAVHFDKTVDAYKKAEDVVMEAFLMARGCHGLLSTYSNVSAAVVYLSHDKYPYTTFWDPLEPLANQPAGQD</sequence>
<comment type="caution">
    <text evidence="1">The sequence shown here is derived from an EMBL/GenBank/DDBJ whole genome shotgun (WGS) entry which is preliminary data.</text>
</comment>
<proteinExistence type="predicted"/>
<protein>
    <submittedName>
        <fullName evidence="1">Uncharacterized protein</fullName>
    </submittedName>
</protein>
<dbReference type="Gene3D" id="3.40.50.11350">
    <property type="match status" value="1"/>
</dbReference>
<name>A0A812SRE8_9DINO</name>
<evidence type="ECO:0000313" key="1">
    <source>
        <dbReference type="EMBL" id="CAE7498990.1"/>
    </source>
</evidence>
<dbReference type="OrthoDB" id="406318at2759"/>
<reference evidence="1" key="1">
    <citation type="submission" date="2021-02" db="EMBL/GenBank/DDBJ databases">
        <authorList>
            <person name="Dougan E. K."/>
            <person name="Rhodes N."/>
            <person name="Thang M."/>
            <person name="Chan C."/>
        </authorList>
    </citation>
    <scope>NUCLEOTIDE SEQUENCE</scope>
</reference>
<gene>
    <name evidence="1" type="ORF">SNAT2548_LOCUS27951</name>
</gene>
<dbReference type="AlphaFoldDB" id="A0A812SRE8"/>
<organism evidence="1 2">
    <name type="scientific">Symbiodinium natans</name>
    <dbReference type="NCBI Taxonomy" id="878477"/>
    <lineage>
        <taxon>Eukaryota</taxon>
        <taxon>Sar</taxon>
        <taxon>Alveolata</taxon>
        <taxon>Dinophyceae</taxon>
        <taxon>Suessiales</taxon>
        <taxon>Symbiodiniaceae</taxon>
        <taxon>Symbiodinium</taxon>
    </lineage>
</organism>
<dbReference type="Proteomes" id="UP000604046">
    <property type="component" value="Unassembled WGS sequence"/>
</dbReference>
<evidence type="ECO:0000313" key="2">
    <source>
        <dbReference type="Proteomes" id="UP000604046"/>
    </source>
</evidence>
<dbReference type="EMBL" id="CAJNDS010002496">
    <property type="protein sequence ID" value="CAE7498990.1"/>
    <property type="molecule type" value="Genomic_DNA"/>
</dbReference>